<dbReference type="OrthoDB" id="2147503at2"/>
<evidence type="ECO:0000256" key="1">
    <source>
        <dbReference type="ARBA" id="ARBA00022478"/>
    </source>
</evidence>
<keyword evidence="1" id="KW-0240">DNA-directed RNA polymerase</keyword>
<dbReference type="STRING" id="1291764.GCA_001311235_01854"/>
<protein>
    <submittedName>
        <fullName evidence="5">Uncharacterized protein</fullName>
    </submittedName>
</protein>
<dbReference type="EMBL" id="JXJU01000006">
    <property type="protein sequence ID" value="PCR99816.1"/>
    <property type="molecule type" value="Genomic_DNA"/>
</dbReference>
<accession>A0A2A5RKR6</accession>
<gene>
    <name evidence="5" type="ORF">RT41_GL001622</name>
</gene>
<reference evidence="5 6" key="1">
    <citation type="submission" date="2014-12" db="EMBL/GenBank/DDBJ databases">
        <title>Draft genome sequences of 10 type strains of Lactococcus.</title>
        <authorList>
            <person name="Sun Z."/>
            <person name="Zhong Z."/>
            <person name="Liu W."/>
            <person name="Zhang W."/>
            <person name="Zhang H."/>
        </authorList>
    </citation>
    <scope>NUCLEOTIDE SEQUENCE [LARGE SCALE GENOMIC DNA]</scope>
    <source>
        <strain evidence="5 6">JCM 16395</strain>
    </source>
</reference>
<evidence type="ECO:0000256" key="3">
    <source>
        <dbReference type="ARBA" id="ARBA00022695"/>
    </source>
</evidence>
<keyword evidence="4" id="KW-0804">Transcription</keyword>
<proteinExistence type="predicted"/>
<dbReference type="NCBIfam" id="NF010188">
    <property type="entry name" value="PRK13667.1"/>
    <property type="match status" value="1"/>
</dbReference>
<dbReference type="GO" id="GO:0016779">
    <property type="term" value="F:nucleotidyltransferase activity"/>
    <property type="evidence" value="ECO:0007669"/>
    <property type="project" value="UniProtKB-KW"/>
</dbReference>
<name>A0A2A5RKR6_9LACT</name>
<organism evidence="5 6">
    <name type="scientific">Lactococcus fujiensis JCM 16395</name>
    <dbReference type="NCBI Taxonomy" id="1291764"/>
    <lineage>
        <taxon>Bacteria</taxon>
        <taxon>Bacillati</taxon>
        <taxon>Bacillota</taxon>
        <taxon>Bacilli</taxon>
        <taxon>Lactobacillales</taxon>
        <taxon>Streptococcaceae</taxon>
        <taxon>Lactococcus</taxon>
    </lineage>
</organism>
<dbReference type="Pfam" id="PF07288">
    <property type="entry name" value="RpoY"/>
    <property type="match status" value="1"/>
</dbReference>
<dbReference type="GO" id="GO:0000428">
    <property type="term" value="C:DNA-directed RNA polymerase complex"/>
    <property type="evidence" value="ECO:0007669"/>
    <property type="project" value="UniProtKB-KW"/>
</dbReference>
<evidence type="ECO:0000313" key="6">
    <source>
        <dbReference type="Proteomes" id="UP000218181"/>
    </source>
</evidence>
<sequence length="76" mass="8773">MIFKVFYQKNKSRSPRRETTQVMYLDLDVKDEKAGVIAGREILAQNTDYVVEFIEGLSDDAVAYDQENGNFEITTF</sequence>
<dbReference type="RefSeq" id="WP_054639502.1">
    <property type="nucleotide sequence ID" value="NZ_BBAL01000006.1"/>
</dbReference>
<dbReference type="AlphaFoldDB" id="A0A2A5RKR6"/>
<dbReference type="InterPro" id="IPR009907">
    <property type="entry name" value="RpoY"/>
</dbReference>
<dbReference type="Gene3D" id="3.10.20.730">
    <property type="entry name" value="RNAP, epsilon subunit-like"/>
    <property type="match status" value="1"/>
</dbReference>
<evidence type="ECO:0000313" key="5">
    <source>
        <dbReference type="EMBL" id="PCR99816.1"/>
    </source>
</evidence>
<dbReference type="Proteomes" id="UP000218181">
    <property type="component" value="Unassembled WGS sequence"/>
</dbReference>
<keyword evidence="3" id="KW-0548">Nucleotidyltransferase</keyword>
<keyword evidence="2" id="KW-0808">Transferase</keyword>
<keyword evidence="6" id="KW-1185">Reference proteome</keyword>
<evidence type="ECO:0000256" key="4">
    <source>
        <dbReference type="ARBA" id="ARBA00023163"/>
    </source>
</evidence>
<evidence type="ECO:0000256" key="2">
    <source>
        <dbReference type="ARBA" id="ARBA00022679"/>
    </source>
</evidence>
<comment type="caution">
    <text evidence="5">The sequence shown here is derived from an EMBL/GenBank/DDBJ whole genome shotgun (WGS) entry which is preliminary data.</text>
</comment>